<comment type="catalytic activity">
    <reaction evidence="3">
        <text>RNA(n) + a ribonucleoside 5'-triphosphate = RNA(n+1) + diphosphate</text>
        <dbReference type="Rhea" id="RHEA:21248"/>
        <dbReference type="Rhea" id="RHEA-COMP:14527"/>
        <dbReference type="Rhea" id="RHEA-COMP:17342"/>
        <dbReference type="ChEBI" id="CHEBI:33019"/>
        <dbReference type="ChEBI" id="CHEBI:61557"/>
        <dbReference type="ChEBI" id="CHEBI:140395"/>
        <dbReference type="EC" id="2.7.7.6"/>
    </reaction>
</comment>
<dbReference type="RefSeq" id="WP_015325258.1">
    <property type="nucleotide sequence ID" value="NC_019977.1"/>
</dbReference>
<dbReference type="EC" id="2.7.7.6" evidence="3"/>
<evidence type="ECO:0000256" key="3">
    <source>
        <dbReference type="HAMAP-Rule" id="MF_00025"/>
    </source>
</evidence>
<keyword evidence="3" id="KW-0963">Cytoplasm</keyword>
<dbReference type="GeneID" id="14406430"/>
<dbReference type="GO" id="GO:0005737">
    <property type="term" value="C:cytoplasm"/>
    <property type="evidence" value="ECO:0007669"/>
    <property type="project" value="UniProtKB-SubCell"/>
</dbReference>
<keyword evidence="3" id="KW-0548">Nucleotidyltransferase</keyword>
<evidence type="ECO:0000313" key="6">
    <source>
        <dbReference type="Proteomes" id="UP000010866"/>
    </source>
</evidence>
<dbReference type="InterPro" id="IPR014381">
    <property type="entry name" value="Arch_Rpo5/euc_Rpb5"/>
</dbReference>
<evidence type="ECO:0000259" key="4">
    <source>
        <dbReference type="Pfam" id="PF01191"/>
    </source>
</evidence>
<proteinExistence type="inferred from homology"/>
<dbReference type="GO" id="GO:0006362">
    <property type="term" value="P:transcription elongation by RNA polymerase I"/>
    <property type="evidence" value="ECO:0007669"/>
    <property type="project" value="TreeGrafter"/>
</dbReference>
<dbReference type="NCBIfam" id="NF007129">
    <property type="entry name" value="PRK09570.1"/>
    <property type="match status" value="1"/>
</dbReference>
<keyword evidence="1 3" id="KW-0240">DNA-directed RNA polymerase</keyword>
<evidence type="ECO:0000256" key="1">
    <source>
        <dbReference type="ARBA" id="ARBA00022478"/>
    </source>
</evidence>
<dbReference type="Gene3D" id="3.90.940.20">
    <property type="entry name" value="RPB5-like RNA polymerase subunit"/>
    <property type="match status" value="1"/>
</dbReference>
<feature type="domain" description="RNA polymerase subunit H/Rpb5 C-terminal" evidence="4">
    <location>
        <begin position="4"/>
        <end position="76"/>
    </location>
</feature>
<dbReference type="Pfam" id="PF01191">
    <property type="entry name" value="RNA_pol_Rpb5_C"/>
    <property type="match status" value="1"/>
</dbReference>
<accession>L0L115</accession>
<comment type="subunit">
    <text evidence="3">Part of the RNA polymerase complex.</text>
</comment>
<dbReference type="GO" id="GO:0006366">
    <property type="term" value="P:transcription by RNA polymerase II"/>
    <property type="evidence" value="ECO:0007669"/>
    <property type="project" value="TreeGrafter"/>
</dbReference>
<evidence type="ECO:0000256" key="2">
    <source>
        <dbReference type="ARBA" id="ARBA00023163"/>
    </source>
</evidence>
<reference evidence="6" key="1">
    <citation type="submission" date="2012-02" db="EMBL/GenBank/DDBJ databases">
        <title>Complete sequence of chromosome of Methanomethylovorans hollandica DSM 15978.</title>
        <authorList>
            <person name="Lucas S."/>
            <person name="Copeland A."/>
            <person name="Lapidus A."/>
            <person name="Glavina del Rio T."/>
            <person name="Dalin E."/>
            <person name="Tice H."/>
            <person name="Bruce D."/>
            <person name="Goodwin L."/>
            <person name="Pitluck S."/>
            <person name="Peters L."/>
            <person name="Mikhailova N."/>
            <person name="Held B."/>
            <person name="Kyrpides N."/>
            <person name="Mavromatis K."/>
            <person name="Ivanova N."/>
            <person name="Brettin T."/>
            <person name="Detter J.C."/>
            <person name="Han C."/>
            <person name="Larimer F."/>
            <person name="Land M."/>
            <person name="Hauser L."/>
            <person name="Markowitz V."/>
            <person name="Cheng J.-F."/>
            <person name="Hugenholtz P."/>
            <person name="Woyke T."/>
            <person name="Wu D."/>
            <person name="Spring S."/>
            <person name="Schroeder M."/>
            <person name="Brambilla E."/>
            <person name="Klenk H.-P."/>
            <person name="Eisen J.A."/>
        </authorList>
    </citation>
    <scope>NUCLEOTIDE SEQUENCE [LARGE SCALE GENOMIC DNA]</scope>
    <source>
        <strain evidence="6">DSM 15978 / NBRC 107637 / DMS1</strain>
    </source>
</reference>
<gene>
    <name evidence="3" type="primary">rpo5</name>
    <name evidence="3" type="synonym">rpoH</name>
    <name evidence="5" type="ordered locus">Metho_1917</name>
</gene>
<dbReference type="STRING" id="867904.Metho_1917"/>
<comment type="similarity">
    <text evidence="3">Belongs to the archaeal Rpo5/eukaryotic RPB5 RNA polymerase subunit family.</text>
</comment>
<sequence>MNKFNLLDNELIPKHEILGEDELKSVLKRYKIEREQFPKIKINDPVVQEIGASVGDVVKITRNSQTAGQALYYRLVIE</sequence>
<dbReference type="PANTHER" id="PTHR10535">
    <property type="entry name" value="DNA-DIRECTED RNA POLYMERASES I, II, AND III SUBUNIT RPABC1"/>
    <property type="match status" value="1"/>
</dbReference>
<protein>
    <recommendedName>
        <fullName evidence="3">DNA-directed RNA polymerase subunit Rpo5</fullName>
        <ecNumber evidence="3">2.7.7.6</ecNumber>
    </recommendedName>
    <alternativeName>
        <fullName evidence="3">DNA-directed RNA polymerase subunit H</fullName>
    </alternativeName>
</protein>
<dbReference type="OrthoDB" id="30537at2157"/>
<dbReference type="KEGG" id="mhz:Metho_1917"/>
<dbReference type="PANTHER" id="PTHR10535:SF0">
    <property type="entry name" value="DNA-DIRECTED RNA POLYMERASES I, II, AND III SUBUNIT RPABC1"/>
    <property type="match status" value="1"/>
</dbReference>
<dbReference type="SUPFAM" id="SSF55287">
    <property type="entry name" value="RPB5-like RNA polymerase subunit"/>
    <property type="match status" value="1"/>
</dbReference>
<dbReference type="HAMAP" id="MF_00025">
    <property type="entry name" value="RNApol_Rpo5_RPB5"/>
    <property type="match status" value="1"/>
</dbReference>
<comment type="function">
    <text evidence="3">DNA-dependent RNA polymerase (RNAP) catalyzes the transcription of DNA into RNA using the four ribonucleoside triphosphates as substrates.</text>
</comment>
<comment type="subcellular location">
    <subcellularLocation>
        <location evidence="3">Cytoplasm</location>
    </subcellularLocation>
</comment>
<name>L0L115_METHD</name>
<dbReference type="GO" id="GO:0003899">
    <property type="term" value="F:DNA-directed RNA polymerase activity"/>
    <property type="evidence" value="ECO:0007669"/>
    <property type="project" value="UniProtKB-UniRule"/>
</dbReference>
<evidence type="ECO:0000313" key="5">
    <source>
        <dbReference type="EMBL" id="AGB50093.1"/>
    </source>
</evidence>
<dbReference type="Proteomes" id="UP000010866">
    <property type="component" value="Chromosome"/>
</dbReference>
<keyword evidence="6" id="KW-1185">Reference proteome</keyword>
<dbReference type="GO" id="GO:0003677">
    <property type="term" value="F:DNA binding"/>
    <property type="evidence" value="ECO:0007669"/>
    <property type="project" value="InterPro"/>
</dbReference>
<dbReference type="InterPro" id="IPR000783">
    <property type="entry name" value="RNA_pol_subH/Rpb5_C"/>
</dbReference>
<dbReference type="AlphaFoldDB" id="L0L115"/>
<dbReference type="GO" id="GO:0042797">
    <property type="term" value="P:tRNA transcription by RNA polymerase III"/>
    <property type="evidence" value="ECO:0007669"/>
    <property type="project" value="TreeGrafter"/>
</dbReference>
<organism evidence="5 6">
    <name type="scientific">Methanomethylovorans hollandica (strain DSM 15978 / NBRC 107637 / DMS1)</name>
    <dbReference type="NCBI Taxonomy" id="867904"/>
    <lineage>
        <taxon>Archaea</taxon>
        <taxon>Methanobacteriati</taxon>
        <taxon>Methanobacteriota</taxon>
        <taxon>Stenosarchaea group</taxon>
        <taxon>Methanomicrobia</taxon>
        <taxon>Methanosarcinales</taxon>
        <taxon>Methanosarcinaceae</taxon>
        <taxon>Methanomethylovorans</taxon>
    </lineage>
</organism>
<dbReference type="EMBL" id="CP003362">
    <property type="protein sequence ID" value="AGB50093.1"/>
    <property type="molecule type" value="Genomic_DNA"/>
</dbReference>
<dbReference type="HOGENOM" id="CLU_058320_4_0_2"/>
<dbReference type="GO" id="GO:0000428">
    <property type="term" value="C:DNA-directed RNA polymerase complex"/>
    <property type="evidence" value="ECO:0007669"/>
    <property type="project" value="UniProtKB-KW"/>
</dbReference>
<dbReference type="InterPro" id="IPR035913">
    <property type="entry name" value="RPB5-like_sf"/>
</dbReference>
<keyword evidence="2 3" id="KW-0804">Transcription</keyword>
<keyword evidence="3" id="KW-0808">Transferase</keyword>